<dbReference type="Proteomes" id="UP000289946">
    <property type="component" value="Unassembled WGS sequence"/>
</dbReference>
<comment type="caution">
    <text evidence="2">The sequence shown here is derived from an EMBL/GenBank/DDBJ whole genome shotgun (WGS) entry which is preliminary data.</text>
</comment>
<dbReference type="EMBL" id="RDRA01000014">
    <property type="protein sequence ID" value="RXG91584.1"/>
    <property type="molecule type" value="Genomic_DNA"/>
</dbReference>
<keyword evidence="3" id="KW-1185">Reference proteome</keyword>
<reference evidence="2 3" key="1">
    <citation type="submission" date="2018-10" db="EMBL/GenBank/DDBJ databases">
        <title>Bradyrhizobium sp. nov., isolated from effective nodules of peanut in China.</title>
        <authorList>
            <person name="Li Y."/>
        </authorList>
    </citation>
    <scope>NUCLEOTIDE SEQUENCE [LARGE SCALE GENOMIC DNA]</scope>
    <source>
        <strain evidence="2 3">CCBAU 51781</strain>
    </source>
</reference>
<feature type="region of interest" description="Disordered" evidence="1">
    <location>
        <begin position="46"/>
        <end position="101"/>
    </location>
</feature>
<evidence type="ECO:0000256" key="1">
    <source>
        <dbReference type="SAM" id="MobiDB-lite"/>
    </source>
</evidence>
<evidence type="ECO:0000313" key="2">
    <source>
        <dbReference type="EMBL" id="RXG91584.1"/>
    </source>
</evidence>
<accession>A0ABY0DHN5</accession>
<protein>
    <submittedName>
        <fullName evidence="2">Uncharacterized protein</fullName>
    </submittedName>
</protein>
<evidence type="ECO:0000313" key="3">
    <source>
        <dbReference type="Proteomes" id="UP000289946"/>
    </source>
</evidence>
<organism evidence="2 3">
    <name type="scientific">Bradyrhizobium zhanjiangense</name>
    <dbReference type="NCBI Taxonomy" id="1325107"/>
    <lineage>
        <taxon>Bacteria</taxon>
        <taxon>Pseudomonadati</taxon>
        <taxon>Pseudomonadota</taxon>
        <taxon>Alphaproteobacteria</taxon>
        <taxon>Hyphomicrobiales</taxon>
        <taxon>Nitrobacteraceae</taxon>
        <taxon>Bradyrhizobium</taxon>
    </lineage>
</organism>
<proteinExistence type="predicted"/>
<gene>
    <name evidence="2" type="ORF">EAS62_24200</name>
</gene>
<sequence length="125" mass="14680">MFEVKIDGVEELLAKLDKYGHQINALHTAVPDELEEWQRDDMKRKFPNMDSATVGHETTAATSIWPRSRQPSKDTHHRKQGPKQYRPATKRGPRPRSTRPILRAELLRQLWERMVRLATEAMKWP</sequence>
<name>A0ABY0DHN5_9BRAD</name>
<feature type="compositionally biased region" description="Basic residues" evidence="1">
    <location>
        <begin position="88"/>
        <end position="97"/>
    </location>
</feature>